<reference evidence="3" key="1">
    <citation type="submission" date="2017-02" db="EMBL/GenBank/DDBJ databases">
        <authorList>
            <person name="Tafer H."/>
            <person name="Lopandic K."/>
        </authorList>
    </citation>
    <scope>NUCLEOTIDE SEQUENCE [LARGE SCALE GENOMIC DNA]</scope>
    <source>
        <strain evidence="3">CBS 366.77</strain>
    </source>
</reference>
<evidence type="ECO:0000313" key="3">
    <source>
        <dbReference type="Proteomes" id="UP000266188"/>
    </source>
</evidence>
<dbReference type="OrthoDB" id="3352776at2759"/>
<feature type="region of interest" description="Disordered" evidence="1">
    <location>
        <begin position="170"/>
        <end position="196"/>
    </location>
</feature>
<dbReference type="Gene3D" id="3.10.450.50">
    <property type="match status" value="1"/>
</dbReference>
<protein>
    <recommendedName>
        <fullName evidence="4">SnoaL-like domain-containing protein</fullName>
    </recommendedName>
</protein>
<gene>
    <name evidence="2" type="ORF">PHISCL_04536</name>
</gene>
<proteinExistence type="predicted"/>
<comment type="caution">
    <text evidence="2">The sequence shown here is derived from an EMBL/GenBank/DDBJ whole genome shotgun (WGS) entry which is preliminary data.</text>
</comment>
<dbReference type="EMBL" id="MVGC01000134">
    <property type="protein sequence ID" value="RJE23135.1"/>
    <property type="molecule type" value="Genomic_DNA"/>
</dbReference>
<dbReference type="STRING" id="2070753.A0A3A2ZZ02"/>
<accession>A0A3A2ZZ02</accession>
<evidence type="ECO:0008006" key="4">
    <source>
        <dbReference type="Google" id="ProtNLM"/>
    </source>
</evidence>
<keyword evidence="3" id="KW-1185">Reference proteome</keyword>
<name>A0A3A2ZZ02_9EURO</name>
<evidence type="ECO:0000256" key="1">
    <source>
        <dbReference type="SAM" id="MobiDB-lite"/>
    </source>
</evidence>
<sequence>MPYTRTALLAPAQSLCNAFADGSSISELLTYFTNNPLPTIHEHGHPSFAPFLGRTFTGRDGIGRYFELLSEYLSISNMSLDPEDQWIVDTETMAISIRGSARFTWKSTGQAWDEMFCYRIGIAEDFPEEQNGDGGMLGRGEKGKLKVQEYIVWSDTGAAYLARTGKLKEVQDEREQSGKETSRSRERRRSGCGEVVGGGLGAFGSCR</sequence>
<dbReference type="AlphaFoldDB" id="A0A3A2ZZ02"/>
<organism evidence="2 3">
    <name type="scientific">Aspergillus sclerotialis</name>
    <dbReference type="NCBI Taxonomy" id="2070753"/>
    <lineage>
        <taxon>Eukaryota</taxon>
        <taxon>Fungi</taxon>
        <taxon>Dikarya</taxon>
        <taxon>Ascomycota</taxon>
        <taxon>Pezizomycotina</taxon>
        <taxon>Eurotiomycetes</taxon>
        <taxon>Eurotiomycetidae</taxon>
        <taxon>Eurotiales</taxon>
        <taxon>Aspergillaceae</taxon>
        <taxon>Aspergillus</taxon>
        <taxon>Aspergillus subgen. Polypaecilum</taxon>
    </lineage>
</organism>
<dbReference type="Proteomes" id="UP000266188">
    <property type="component" value="Unassembled WGS sequence"/>
</dbReference>
<feature type="compositionally biased region" description="Basic and acidic residues" evidence="1">
    <location>
        <begin position="170"/>
        <end position="184"/>
    </location>
</feature>
<evidence type="ECO:0000313" key="2">
    <source>
        <dbReference type="EMBL" id="RJE23135.1"/>
    </source>
</evidence>